<accession>A0A821TXT8</accession>
<dbReference type="EMBL" id="CAJOBZ010000027">
    <property type="protein sequence ID" value="CAF4881775.1"/>
    <property type="molecule type" value="Genomic_DNA"/>
</dbReference>
<evidence type="ECO:0000313" key="2">
    <source>
        <dbReference type="EMBL" id="CAF4881775.1"/>
    </source>
</evidence>
<proteinExistence type="predicted"/>
<evidence type="ECO:0000313" key="3">
    <source>
        <dbReference type="Proteomes" id="UP000663880"/>
    </source>
</evidence>
<feature type="region of interest" description="Disordered" evidence="1">
    <location>
        <begin position="1"/>
        <end position="74"/>
    </location>
</feature>
<organism evidence="2 3">
    <name type="scientific">Pieris macdunnoughi</name>
    <dbReference type="NCBI Taxonomy" id="345717"/>
    <lineage>
        <taxon>Eukaryota</taxon>
        <taxon>Metazoa</taxon>
        <taxon>Ecdysozoa</taxon>
        <taxon>Arthropoda</taxon>
        <taxon>Hexapoda</taxon>
        <taxon>Insecta</taxon>
        <taxon>Pterygota</taxon>
        <taxon>Neoptera</taxon>
        <taxon>Endopterygota</taxon>
        <taxon>Lepidoptera</taxon>
        <taxon>Glossata</taxon>
        <taxon>Ditrysia</taxon>
        <taxon>Papilionoidea</taxon>
        <taxon>Pieridae</taxon>
        <taxon>Pierinae</taxon>
        <taxon>Pieris</taxon>
    </lineage>
</organism>
<protein>
    <submittedName>
        <fullName evidence="2">Uncharacterized protein</fullName>
    </submittedName>
</protein>
<dbReference type="AlphaFoldDB" id="A0A821TXT8"/>
<keyword evidence="3" id="KW-1185">Reference proteome</keyword>
<gene>
    <name evidence="2" type="ORF">PMACD_LOCUS9678</name>
</gene>
<feature type="compositionally biased region" description="Polar residues" evidence="1">
    <location>
        <begin position="29"/>
        <end position="38"/>
    </location>
</feature>
<sequence length="74" mass="7816">MVTGVAGTQAHPANMSSNSDQKKGDNRRITFSTDNQKVIISRAHEIVGLASPEAPDNHDSRRVGGRSGHPVPVG</sequence>
<reference evidence="2" key="1">
    <citation type="submission" date="2021-02" db="EMBL/GenBank/DDBJ databases">
        <authorList>
            <person name="Steward A R."/>
        </authorList>
    </citation>
    <scope>NUCLEOTIDE SEQUENCE</scope>
</reference>
<dbReference type="Proteomes" id="UP000663880">
    <property type="component" value="Unassembled WGS sequence"/>
</dbReference>
<comment type="caution">
    <text evidence="2">The sequence shown here is derived from an EMBL/GenBank/DDBJ whole genome shotgun (WGS) entry which is preliminary data.</text>
</comment>
<name>A0A821TXT8_9NEOP</name>
<evidence type="ECO:0000256" key="1">
    <source>
        <dbReference type="SAM" id="MobiDB-lite"/>
    </source>
</evidence>